<accession>A0A100VQL2</accession>
<evidence type="ECO:0000256" key="3">
    <source>
        <dbReference type="PIRSR" id="PIRSR000097-1"/>
    </source>
</evidence>
<dbReference type="EMBL" id="BCNV01000005">
    <property type="protein sequence ID" value="GAS84256.1"/>
    <property type="molecule type" value="Genomic_DNA"/>
</dbReference>
<dbReference type="PROSITE" id="PS00063">
    <property type="entry name" value="ALDOKETO_REDUCTASE_3"/>
    <property type="match status" value="1"/>
</dbReference>
<dbReference type="InterPro" id="IPR036812">
    <property type="entry name" value="NAD(P)_OxRdtase_dom_sf"/>
</dbReference>
<dbReference type="PANTHER" id="PTHR43827:SF1">
    <property type="entry name" value="2,5-DIKETO-D-GLUCONIC ACID REDUCTASE"/>
    <property type="match status" value="1"/>
</dbReference>
<dbReference type="PROSITE" id="PS00062">
    <property type="entry name" value="ALDOKETO_REDUCTASE_2"/>
    <property type="match status" value="1"/>
</dbReference>
<evidence type="ECO:0000259" key="6">
    <source>
        <dbReference type="Pfam" id="PF00248"/>
    </source>
</evidence>
<dbReference type="InterPro" id="IPR020471">
    <property type="entry name" value="AKR"/>
</dbReference>
<proteinExistence type="inferred from homology"/>
<organism evidence="7 8">
    <name type="scientific">Paenibacillus amylolyticus</name>
    <dbReference type="NCBI Taxonomy" id="1451"/>
    <lineage>
        <taxon>Bacteria</taxon>
        <taxon>Bacillati</taxon>
        <taxon>Bacillota</taxon>
        <taxon>Bacilli</taxon>
        <taxon>Bacillales</taxon>
        <taxon>Paenibacillaceae</taxon>
        <taxon>Paenibacillus</taxon>
    </lineage>
</organism>
<dbReference type="AlphaFoldDB" id="A0A100VQL2"/>
<evidence type="ECO:0000256" key="2">
    <source>
        <dbReference type="ARBA" id="ARBA00023002"/>
    </source>
</evidence>
<comment type="similarity">
    <text evidence="1">Belongs to the aldo/keto reductase family.</text>
</comment>
<protein>
    <submittedName>
        <fullName evidence="7">Reductase</fullName>
    </submittedName>
</protein>
<dbReference type="FunFam" id="3.20.20.100:FF:000015">
    <property type="entry name" value="Oxidoreductase, aldo/keto reductase family"/>
    <property type="match status" value="1"/>
</dbReference>
<dbReference type="InterPro" id="IPR018170">
    <property type="entry name" value="Aldo/ket_reductase_CS"/>
</dbReference>
<evidence type="ECO:0000256" key="1">
    <source>
        <dbReference type="ARBA" id="ARBA00007905"/>
    </source>
</evidence>
<feature type="binding site" evidence="4">
    <location>
        <position position="121"/>
    </location>
    <ligand>
        <name>substrate</name>
    </ligand>
</feature>
<sequence length="285" mass="32002">MTTAQTAQHLQSTVTLHNGVHMPWFGLGVFKVEEGSELIEAVKNAIKHGYRSIDTAAIYGNEAGVGQAIAEALKENNLKREELFVTSKVWNADLGYEETLAAFDTTLNKLGLEYLDLYLIHWPKAGKYKAAWKAIEELYAAGRIKAIGVSNFQIHHLEDLMQDAKVKPMINQVEYHPRLTQVELKAFCEKHGIQLEAWSPLMQGQLLDNPVLTQIASSKGKSVAQVILRWDLQNGVITIPKSTKEPRIIENSSIFDFELSNEEMDQINALNENVRVGPDPDNFDF</sequence>
<feature type="active site" description="Proton donor" evidence="3">
    <location>
        <position position="59"/>
    </location>
</feature>
<feature type="domain" description="NADP-dependent oxidoreductase" evidence="6">
    <location>
        <begin position="36"/>
        <end position="272"/>
    </location>
</feature>
<evidence type="ECO:0000313" key="8">
    <source>
        <dbReference type="Proteomes" id="UP000069697"/>
    </source>
</evidence>
<evidence type="ECO:0000313" key="7">
    <source>
        <dbReference type="EMBL" id="GAS84256.1"/>
    </source>
</evidence>
<dbReference type="Gene3D" id="3.20.20.100">
    <property type="entry name" value="NADP-dependent oxidoreductase domain"/>
    <property type="match status" value="1"/>
</dbReference>
<gene>
    <name evidence="7" type="ORF">PAHA3_4359</name>
</gene>
<name>A0A100VQL2_PAEAM</name>
<dbReference type="Pfam" id="PF00248">
    <property type="entry name" value="Aldo_ket_red"/>
    <property type="match status" value="1"/>
</dbReference>
<dbReference type="SUPFAM" id="SSF51430">
    <property type="entry name" value="NAD(P)-linked oxidoreductase"/>
    <property type="match status" value="1"/>
</dbReference>
<dbReference type="PROSITE" id="PS00798">
    <property type="entry name" value="ALDOKETO_REDUCTASE_1"/>
    <property type="match status" value="1"/>
</dbReference>
<dbReference type="RefSeq" id="WP_062836688.1">
    <property type="nucleotide sequence ID" value="NZ_BCNV01000005.1"/>
</dbReference>
<reference evidence="7 8" key="1">
    <citation type="journal article" date="2016" name="Genome Announc.">
        <title>Draft Genome Sequence of Paenibacillus amylolyticus Heshi-A3, Isolated from Fermented Rice Bran in a Japanese Fermented Seafood Dish.</title>
        <authorList>
            <person name="Akuzawa S."/>
            <person name="Nagaoka J."/>
            <person name="Kanekatsu M."/>
            <person name="Kubota E."/>
            <person name="Ohtake R."/>
            <person name="Suzuki T."/>
            <person name="Kanesaki Y."/>
        </authorList>
    </citation>
    <scope>NUCLEOTIDE SEQUENCE [LARGE SCALE GENOMIC DNA]</scope>
    <source>
        <strain evidence="7 8">Heshi-A3</strain>
    </source>
</reference>
<evidence type="ECO:0000256" key="5">
    <source>
        <dbReference type="PIRSR" id="PIRSR000097-3"/>
    </source>
</evidence>
<dbReference type="InterPro" id="IPR023210">
    <property type="entry name" value="NADP_OxRdtase_dom"/>
</dbReference>
<dbReference type="CDD" id="cd19157">
    <property type="entry name" value="AKR_AKR5G1-3"/>
    <property type="match status" value="1"/>
</dbReference>
<evidence type="ECO:0000256" key="4">
    <source>
        <dbReference type="PIRSR" id="PIRSR000097-2"/>
    </source>
</evidence>
<dbReference type="GO" id="GO:0016491">
    <property type="term" value="F:oxidoreductase activity"/>
    <property type="evidence" value="ECO:0007669"/>
    <property type="project" value="UniProtKB-KW"/>
</dbReference>
<dbReference type="InterPro" id="IPR044500">
    <property type="entry name" value="AKR5G"/>
</dbReference>
<feature type="site" description="Lowers pKa of active site Tyr" evidence="5">
    <location>
        <position position="88"/>
    </location>
</feature>
<dbReference type="PANTHER" id="PTHR43827">
    <property type="entry name" value="2,5-DIKETO-D-GLUCONIC ACID REDUCTASE"/>
    <property type="match status" value="1"/>
</dbReference>
<keyword evidence="2" id="KW-0560">Oxidoreductase</keyword>
<dbReference type="Proteomes" id="UP000069697">
    <property type="component" value="Unassembled WGS sequence"/>
</dbReference>
<dbReference type="PIRSF" id="PIRSF000097">
    <property type="entry name" value="AKR"/>
    <property type="match status" value="1"/>
</dbReference>
<dbReference type="PRINTS" id="PR00069">
    <property type="entry name" value="ALDKETRDTASE"/>
</dbReference>
<reference evidence="8" key="2">
    <citation type="submission" date="2016-01" db="EMBL/GenBank/DDBJ databases">
        <title>Draft Genome Sequence of Paenibacillus amylolyticus Heshi-A3 that Was Isolated from Fermented Rice Bran with Aging Salted Mackerel, Which Was Named Heshiko as Traditional Fermented Seafood in Japan.</title>
        <authorList>
            <person name="Akuzawa S."/>
            <person name="Nakagawa J."/>
            <person name="Kanekatsu T."/>
            <person name="Kubota E."/>
            <person name="Ohtake R."/>
            <person name="Suzuki T."/>
            <person name="Kanesaki Y."/>
        </authorList>
    </citation>
    <scope>NUCLEOTIDE SEQUENCE [LARGE SCALE GENOMIC DNA]</scope>
    <source>
        <strain evidence="8">Heshi-A3</strain>
    </source>
</reference>
<comment type="caution">
    <text evidence="7">The sequence shown here is derived from an EMBL/GenBank/DDBJ whole genome shotgun (WGS) entry which is preliminary data.</text>
</comment>